<proteinExistence type="predicted"/>
<protein>
    <submittedName>
        <fullName evidence="2">Uncharacterized protein</fullName>
    </submittedName>
</protein>
<evidence type="ECO:0000313" key="2">
    <source>
        <dbReference type="EMBL" id="KAG5455648.1"/>
    </source>
</evidence>
<organism evidence="2 3">
    <name type="scientific">Olpidium bornovanus</name>
    <dbReference type="NCBI Taxonomy" id="278681"/>
    <lineage>
        <taxon>Eukaryota</taxon>
        <taxon>Fungi</taxon>
        <taxon>Fungi incertae sedis</taxon>
        <taxon>Olpidiomycota</taxon>
        <taxon>Olpidiomycotina</taxon>
        <taxon>Olpidiomycetes</taxon>
        <taxon>Olpidiales</taxon>
        <taxon>Olpidiaceae</taxon>
        <taxon>Olpidium</taxon>
    </lineage>
</organism>
<feature type="non-terminal residue" evidence="2">
    <location>
        <position position="1"/>
    </location>
</feature>
<dbReference type="EMBL" id="JAEFCI010013011">
    <property type="protein sequence ID" value="KAG5455648.1"/>
    <property type="molecule type" value="Genomic_DNA"/>
</dbReference>
<comment type="caution">
    <text evidence="2">The sequence shown here is derived from an EMBL/GenBank/DDBJ whole genome shotgun (WGS) entry which is preliminary data.</text>
</comment>
<dbReference type="AlphaFoldDB" id="A0A8H8DEQ8"/>
<evidence type="ECO:0000313" key="3">
    <source>
        <dbReference type="Proteomes" id="UP000673691"/>
    </source>
</evidence>
<name>A0A8H8DEQ8_9FUNG</name>
<sequence length="109" mass="12032">AVAPVHEKPGIWQTPAGKIRNQVHASPTSGPQQTAEVHKCTYILNYEQRAGKGDYTLHTQACGNAHPARLRLAKSRRGAYLIQIRQTENQEKDSAGNGHYGYEPKIGSR</sequence>
<evidence type="ECO:0000256" key="1">
    <source>
        <dbReference type="SAM" id="MobiDB-lite"/>
    </source>
</evidence>
<reference evidence="2 3" key="1">
    <citation type="journal article" name="Sci. Rep.">
        <title>Genome-scale phylogenetic analyses confirm Olpidium as the closest living zoosporic fungus to the non-flagellated, terrestrial fungi.</title>
        <authorList>
            <person name="Chang Y."/>
            <person name="Rochon D."/>
            <person name="Sekimoto S."/>
            <person name="Wang Y."/>
            <person name="Chovatia M."/>
            <person name="Sandor L."/>
            <person name="Salamov A."/>
            <person name="Grigoriev I.V."/>
            <person name="Stajich J.E."/>
            <person name="Spatafora J.W."/>
        </authorList>
    </citation>
    <scope>NUCLEOTIDE SEQUENCE [LARGE SCALE GENOMIC DNA]</scope>
    <source>
        <strain evidence="2">S191</strain>
    </source>
</reference>
<gene>
    <name evidence="2" type="ORF">BJ554DRAFT_4855</name>
</gene>
<dbReference type="Proteomes" id="UP000673691">
    <property type="component" value="Unassembled WGS sequence"/>
</dbReference>
<keyword evidence="3" id="KW-1185">Reference proteome</keyword>
<feature type="region of interest" description="Disordered" evidence="1">
    <location>
        <begin position="85"/>
        <end position="109"/>
    </location>
</feature>
<accession>A0A8H8DEQ8</accession>